<protein>
    <submittedName>
        <fullName evidence="1">Uncharacterized protein</fullName>
    </submittedName>
</protein>
<evidence type="ECO:0000313" key="2">
    <source>
        <dbReference type="Proteomes" id="UP001497644"/>
    </source>
</evidence>
<reference evidence="1" key="1">
    <citation type="submission" date="2024-04" db="EMBL/GenBank/DDBJ databases">
        <authorList>
            <consortium name="Molecular Ecology Group"/>
        </authorList>
    </citation>
    <scope>NUCLEOTIDE SEQUENCE</scope>
</reference>
<dbReference type="AlphaFoldDB" id="A0AAV2NPP5"/>
<dbReference type="Proteomes" id="UP001497644">
    <property type="component" value="Chromosome 3"/>
</dbReference>
<dbReference type="EMBL" id="OZ034826">
    <property type="protein sequence ID" value="CAL1682284.1"/>
    <property type="molecule type" value="Genomic_DNA"/>
</dbReference>
<organism evidence="1 2">
    <name type="scientific">Lasius platythorax</name>
    <dbReference type="NCBI Taxonomy" id="488582"/>
    <lineage>
        <taxon>Eukaryota</taxon>
        <taxon>Metazoa</taxon>
        <taxon>Ecdysozoa</taxon>
        <taxon>Arthropoda</taxon>
        <taxon>Hexapoda</taxon>
        <taxon>Insecta</taxon>
        <taxon>Pterygota</taxon>
        <taxon>Neoptera</taxon>
        <taxon>Endopterygota</taxon>
        <taxon>Hymenoptera</taxon>
        <taxon>Apocrita</taxon>
        <taxon>Aculeata</taxon>
        <taxon>Formicoidea</taxon>
        <taxon>Formicidae</taxon>
        <taxon>Formicinae</taxon>
        <taxon>Lasius</taxon>
        <taxon>Lasius</taxon>
    </lineage>
</organism>
<accession>A0AAV2NPP5</accession>
<keyword evidence="2" id="KW-1185">Reference proteome</keyword>
<name>A0AAV2NPP5_9HYME</name>
<evidence type="ECO:0000313" key="1">
    <source>
        <dbReference type="EMBL" id="CAL1682284.1"/>
    </source>
</evidence>
<sequence>MERRSSTCGRLLPSLRYDTLIHQPDVGPVFSVTAARGGDSAFLHYPHVDHVGRLFSSPTTTGELTFRASSKSRSAVGGFGEQASVPRGSSGINILRGSFQQLCANTWHSSNRKLIVPL</sequence>
<gene>
    <name evidence="1" type="ORF">LPLAT_LOCUS8127</name>
</gene>
<proteinExistence type="predicted"/>